<evidence type="ECO:0000313" key="2">
    <source>
        <dbReference type="EMBL" id="KAG2115162.1"/>
    </source>
</evidence>
<evidence type="ECO:0000256" key="1">
    <source>
        <dbReference type="SAM" id="MobiDB-lite"/>
    </source>
</evidence>
<gene>
    <name evidence="2" type="ORF">F5147DRAFT_649568</name>
</gene>
<dbReference type="Proteomes" id="UP000823399">
    <property type="component" value="Unassembled WGS sequence"/>
</dbReference>
<accession>A0A9P7FDI4</accession>
<name>A0A9P7FDI4_9AGAM</name>
<protein>
    <submittedName>
        <fullName evidence="2">Uncharacterized protein</fullName>
    </submittedName>
</protein>
<dbReference type="EMBL" id="JABBWM010000008">
    <property type="protein sequence ID" value="KAG2115162.1"/>
    <property type="molecule type" value="Genomic_DNA"/>
</dbReference>
<organism evidence="2 3">
    <name type="scientific">Suillus discolor</name>
    <dbReference type="NCBI Taxonomy" id="1912936"/>
    <lineage>
        <taxon>Eukaryota</taxon>
        <taxon>Fungi</taxon>
        <taxon>Dikarya</taxon>
        <taxon>Basidiomycota</taxon>
        <taxon>Agaricomycotina</taxon>
        <taxon>Agaricomycetes</taxon>
        <taxon>Agaricomycetidae</taxon>
        <taxon>Boletales</taxon>
        <taxon>Suillineae</taxon>
        <taxon>Suillaceae</taxon>
        <taxon>Suillus</taxon>
    </lineage>
</organism>
<sequence length="304" mass="32871">MGQKKVDKEVISLVSSDTLSGSEDNLEESVVLNSNYQDDISSKKRKAKSEGTLRASKKRSPSVVPAEKAVLAKKMKGKVPVRPKAKVPERRALSRTAESSSDEHIQDVMVQAQPAKHLHDGLSAQGHSVTAVDFIVDNDATAPSGSAITSNTDATNSVPTRPLPPSPTLHHAGSLVPASKLPVVRPPSLQREECLVPAAQAPVVQPPSIQHGASLGPAANLQQFKTNPLESEMVAAPNDRDFDVKSHPMTRAHDADMRPDGYDSYVETYWHPPSSAYFGPGGRYQHGYGCEYHNEYPKDQEDGE</sequence>
<feature type="region of interest" description="Disordered" evidence="1">
    <location>
        <begin position="39"/>
        <end position="108"/>
    </location>
</feature>
<dbReference type="RefSeq" id="XP_041296879.1">
    <property type="nucleotide sequence ID" value="XM_041433352.1"/>
</dbReference>
<proteinExistence type="predicted"/>
<evidence type="ECO:0000313" key="3">
    <source>
        <dbReference type="Proteomes" id="UP000823399"/>
    </source>
</evidence>
<reference evidence="2" key="1">
    <citation type="journal article" date="2020" name="New Phytol.">
        <title>Comparative genomics reveals dynamic genome evolution in host specialist ectomycorrhizal fungi.</title>
        <authorList>
            <person name="Lofgren L.A."/>
            <person name="Nguyen N.H."/>
            <person name="Vilgalys R."/>
            <person name="Ruytinx J."/>
            <person name="Liao H.L."/>
            <person name="Branco S."/>
            <person name="Kuo A."/>
            <person name="LaButti K."/>
            <person name="Lipzen A."/>
            <person name="Andreopoulos W."/>
            <person name="Pangilinan J."/>
            <person name="Riley R."/>
            <person name="Hundley H."/>
            <person name="Na H."/>
            <person name="Barry K."/>
            <person name="Grigoriev I.V."/>
            <person name="Stajich J.E."/>
            <person name="Kennedy P.G."/>
        </authorList>
    </citation>
    <scope>NUCLEOTIDE SEQUENCE</scope>
    <source>
        <strain evidence="2">FC423</strain>
    </source>
</reference>
<dbReference type="AlphaFoldDB" id="A0A9P7FDI4"/>
<dbReference type="GeneID" id="64695611"/>
<dbReference type="OrthoDB" id="2692624at2759"/>
<comment type="caution">
    <text evidence="2">The sequence shown here is derived from an EMBL/GenBank/DDBJ whole genome shotgun (WGS) entry which is preliminary data.</text>
</comment>
<keyword evidence="3" id="KW-1185">Reference proteome</keyword>
<feature type="compositionally biased region" description="Basic residues" evidence="1">
    <location>
        <begin position="71"/>
        <end position="85"/>
    </location>
</feature>